<protein>
    <submittedName>
        <fullName evidence="8">Putative ABC transport system permease protein</fullName>
    </submittedName>
</protein>
<evidence type="ECO:0000256" key="2">
    <source>
        <dbReference type="ARBA" id="ARBA00022475"/>
    </source>
</evidence>
<feature type="transmembrane region" description="Helical" evidence="6">
    <location>
        <begin position="37"/>
        <end position="57"/>
    </location>
</feature>
<feature type="transmembrane region" description="Helical" evidence="6">
    <location>
        <begin position="491"/>
        <end position="515"/>
    </location>
</feature>
<feature type="transmembrane region" description="Helical" evidence="6">
    <location>
        <begin position="736"/>
        <end position="759"/>
    </location>
</feature>
<proteinExistence type="predicted"/>
<name>A0A286I9W5_9HYPH</name>
<dbReference type="GO" id="GO:0005886">
    <property type="term" value="C:plasma membrane"/>
    <property type="evidence" value="ECO:0007669"/>
    <property type="project" value="UniProtKB-SubCell"/>
</dbReference>
<evidence type="ECO:0000256" key="4">
    <source>
        <dbReference type="ARBA" id="ARBA00022989"/>
    </source>
</evidence>
<feature type="transmembrane region" description="Helical" evidence="6">
    <location>
        <begin position="826"/>
        <end position="850"/>
    </location>
</feature>
<dbReference type="InterPro" id="IPR003838">
    <property type="entry name" value="ABC3_permease_C"/>
</dbReference>
<gene>
    <name evidence="8" type="ORF">SAMN05877838_1746</name>
</gene>
<evidence type="ECO:0000259" key="7">
    <source>
        <dbReference type="Pfam" id="PF02687"/>
    </source>
</evidence>
<evidence type="ECO:0000313" key="9">
    <source>
        <dbReference type="Proteomes" id="UP000219465"/>
    </source>
</evidence>
<dbReference type="EMBL" id="OCPC01000002">
    <property type="protein sequence ID" value="SOE16861.1"/>
    <property type="molecule type" value="Genomic_DNA"/>
</dbReference>
<evidence type="ECO:0000256" key="5">
    <source>
        <dbReference type="ARBA" id="ARBA00023136"/>
    </source>
</evidence>
<feature type="transmembrane region" description="Helical" evidence="6">
    <location>
        <begin position="789"/>
        <end position="811"/>
    </location>
</feature>
<evidence type="ECO:0000256" key="1">
    <source>
        <dbReference type="ARBA" id="ARBA00004651"/>
    </source>
</evidence>
<dbReference type="PANTHER" id="PTHR30287:SF1">
    <property type="entry name" value="INNER MEMBRANE PROTEIN"/>
    <property type="match status" value="1"/>
</dbReference>
<evidence type="ECO:0000256" key="6">
    <source>
        <dbReference type="SAM" id="Phobius"/>
    </source>
</evidence>
<keyword evidence="2" id="KW-1003">Cell membrane</keyword>
<evidence type="ECO:0000313" key="8">
    <source>
        <dbReference type="EMBL" id="SOE16861.1"/>
    </source>
</evidence>
<feature type="transmembrane region" description="Helical" evidence="6">
    <location>
        <begin position="279"/>
        <end position="302"/>
    </location>
</feature>
<organism evidence="8 9">
    <name type="scientific">Hoeflea halophila</name>
    <dbReference type="NCBI Taxonomy" id="714899"/>
    <lineage>
        <taxon>Bacteria</taxon>
        <taxon>Pseudomonadati</taxon>
        <taxon>Pseudomonadota</taxon>
        <taxon>Alphaproteobacteria</taxon>
        <taxon>Hyphomicrobiales</taxon>
        <taxon>Rhizobiaceae</taxon>
        <taxon>Hoeflea</taxon>
    </lineage>
</organism>
<dbReference type="PANTHER" id="PTHR30287">
    <property type="entry name" value="MEMBRANE COMPONENT OF PREDICTED ABC SUPERFAMILY METABOLITE UPTAKE TRANSPORTER"/>
    <property type="match status" value="1"/>
</dbReference>
<dbReference type="OrthoDB" id="9775544at2"/>
<feature type="domain" description="ABC3 transporter permease C-terminal" evidence="7">
    <location>
        <begin position="741"/>
        <end position="852"/>
    </location>
</feature>
<keyword evidence="5 6" id="KW-0472">Membrane</keyword>
<feature type="transmembrane region" description="Helical" evidence="6">
    <location>
        <begin position="444"/>
        <end position="470"/>
    </location>
</feature>
<dbReference type="Proteomes" id="UP000219465">
    <property type="component" value="Unassembled WGS sequence"/>
</dbReference>
<sequence>MAPAELKTVANAGGNGLRLGLAARLALRELRGGLSGFYIFLACVALGTGAIAGVNSVSQMMTGSIASEGQTILGGDIRFESDNQDIGAAERAYIEELGTVSSGLNMRTMARKPDGSDQSLVELRAVDDLYPLYGSFETVPSMPLTELFAERNGVHGAAVAQIFLDRLDLSVGDTVLVGEASLEIRGVIAAEPDSLSEGFGFAPRLMTSRAALDAAGLIRPGSLVEYSYRVRLDDGASASALAGLREEATSRFPNAGWSIRTSQNAAPSLTRNIERFSQFLTLVGLTALIVGGVGIANSVRAWLDGKRGVIATLKCVGAPSKLVVAIYLIQVMLIAAFGIVLGLALGAATPFLAAGALTGIIPISVNASFYPASLGIAAGFGLMTAFAFAVLPLGRAGEVPATALFRQQGFEASSLPRWPYLLTAGLTLAALCLAAIWFADDRRIAMVFVAAVIVAFAVLRLVGHAVQLIARRWPAVRSTPLRLAIGNIHRPGALTPSVVLSLGLGLALLVTLALIDTNLRRELSGNLPERAPNFFFVDIQSNEIEEFENQLMELAPEGKVIKVPMLRGRITQLKGEEVNADNVPSEAQWVLRGDRGVTYAKNQPENSRLAAGEWWPADYQGEPLVSFSAEEAGEIGLAVGDTITVSVLGRAITARIANLREVEWESLSINFVMVFSPNTFAGAPHSWMATLSDPNADAAAEGEVLRAVTQTYPTITSVRVKDALELANRLVGQIGIAIRAAALVALVASVLVLAGALAAGNRSRIHDAVVLKTLGATRATLIRAYVYEYGLLGIATAVFALAFGGVASWFVVSRIMTLPSDFMPDIALMTLAGALVLTVGIGLAGTWRVLGQKAAPVLREL</sequence>
<dbReference type="InterPro" id="IPR038766">
    <property type="entry name" value="Membrane_comp_ABC_pdt"/>
</dbReference>
<comment type="subcellular location">
    <subcellularLocation>
        <location evidence="1">Cell membrane</location>
        <topology evidence="1">Multi-pass membrane protein</topology>
    </subcellularLocation>
</comment>
<evidence type="ECO:0000256" key="3">
    <source>
        <dbReference type="ARBA" id="ARBA00022692"/>
    </source>
</evidence>
<feature type="transmembrane region" description="Helical" evidence="6">
    <location>
        <begin position="376"/>
        <end position="397"/>
    </location>
</feature>
<dbReference type="RefSeq" id="WP_097106992.1">
    <property type="nucleotide sequence ID" value="NZ_OCPC01000002.1"/>
</dbReference>
<feature type="transmembrane region" description="Helical" evidence="6">
    <location>
        <begin position="418"/>
        <end position="438"/>
    </location>
</feature>
<keyword evidence="3 6" id="KW-0812">Transmembrane</keyword>
<keyword evidence="9" id="KW-1185">Reference proteome</keyword>
<keyword evidence="4 6" id="KW-1133">Transmembrane helix</keyword>
<feature type="transmembrane region" description="Helical" evidence="6">
    <location>
        <begin position="322"/>
        <end position="344"/>
    </location>
</feature>
<accession>A0A286I9W5</accession>
<feature type="domain" description="ABC3 transporter permease C-terminal" evidence="7">
    <location>
        <begin position="283"/>
        <end position="396"/>
    </location>
</feature>
<feature type="transmembrane region" description="Helical" evidence="6">
    <location>
        <begin position="351"/>
        <end position="370"/>
    </location>
</feature>
<dbReference type="Pfam" id="PF02687">
    <property type="entry name" value="FtsX"/>
    <property type="match status" value="2"/>
</dbReference>
<reference evidence="9" key="1">
    <citation type="submission" date="2017-08" db="EMBL/GenBank/DDBJ databases">
        <authorList>
            <person name="Varghese N."/>
            <person name="Submissions S."/>
        </authorList>
    </citation>
    <scope>NUCLEOTIDE SEQUENCE [LARGE SCALE GENOMIC DNA]</scope>
    <source>
        <strain evidence="9">KCTC 23107</strain>
    </source>
</reference>
<dbReference type="AlphaFoldDB" id="A0A286I9W5"/>